<dbReference type="Pfam" id="PF00169">
    <property type="entry name" value="PH"/>
    <property type="match status" value="1"/>
</dbReference>
<gene>
    <name evidence="4" type="primary">CYTH4</name>
</gene>
<dbReference type="GO" id="GO:0032012">
    <property type="term" value="P:regulation of ARF protein signal transduction"/>
    <property type="evidence" value="ECO:0007669"/>
    <property type="project" value="InterPro"/>
</dbReference>
<dbReference type="InterPro" id="IPR035999">
    <property type="entry name" value="Sec7_dom_sf"/>
</dbReference>
<dbReference type="FunFam" id="1.10.220.20:FF:000003">
    <property type="entry name" value="Cytohesin 1"/>
    <property type="match status" value="1"/>
</dbReference>
<dbReference type="STRING" id="9597.ENSPPAP00000032955"/>
<dbReference type="OMA" id="LYNPNCK"/>
<reference evidence="4" key="3">
    <citation type="submission" date="2025-09" db="UniProtKB">
        <authorList>
            <consortium name="Ensembl"/>
        </authorList>
    </citation>
    <scope>IDENTIFICATION</scope>
</reference>
<dbReference type="InterPro" id="IPR023394">
    <property type="entry name" value="Sec7_C_sf"/>
</dbReference>
<feature type="domain" description="SEC7" evidence="3">
    <location>
        <begin position="57"/>
        <end position="244"/>
    </location>
</feature>
<keyword evidence="5" id="KW-1185">Reference proteome</keyword>
<evidence type="ECO:0000259" key="2">
    <source>
        <dbReference type="PROSITE" id="PS50003"/>
    </source>
</evidence>
<dbReference type="GO" id="GO:0000139">
    <property type="term" value="C:Golgi membrane"/>
    <property type="evidence" value="ECO:0007669"/>
    <property type="project" value="UniProtKB-ARBA"/>
</dbReference>
<feature type="coiled-coil region" evidence="1">
    <location>
        <begin position="22"/>
        <end position="56"/>
    </location>
</feature>
<dbReference type="Ensembl" id="ENSPPAT00000055825.1">
    <property type="protein sequence ID" value="ENSPPAP00000032955.1"/>
    <property type="gene ID" value="ENSPPAG00000039337.1"/>
</dbReference>
<dbReference type="GO" id="GO:0005829">
    <property type="term" value="C:cytosol"/>
    <property type="evidence" value="ECO:0007669"/>
    <property type="project" value="Ensembl"/>
</dbReference>
<dbReference type="EMBL" id="AJFE02074146">
    <property type="status" value="NOT_ANNOTATED_CDS"/>
    <property type="molecule type" value="Genomic_DNA"/>
</dbReference>
<dbReference type="InterPro" id="IPR000904">
    <property type="entry name" value="Sec7_dom"/>
</dbReference>
<keyword evidence="1" id="KW-0175">Coiled coil</keyword>
<dbReference type="GO" id="GO:0045171">
    <property type="term" value="C:intercellular bridge"/>
    <property type="evidence" value="ECO:0007669"/>
    <property type="project" value="Ensembl"/>
</dbReference>
<evidence type="ECO:0000259" key="3">
    <source>
        <dbReference type="PROSITE" id="PS50190"/>
    </source>
</evidence>
<dbReference type="FunFam" id="1.10.1000.11:FF:000002">
    <property type="entry name" value="Cytohesin 1"/>
    <property type="match status" value="1"/>
</dbReference>
<dbReference type="Gene3D" id="1.10.220.20">
    <property type="match status" value="1"/>
</dbReference>
<dbReference type="PROSITE" id="PS50190">
    <property type="entry name" value="SEC7"/>
    <property type="match status" value="1"/>
</dbReference>
<dbReference type="InterPro" id="IPR001849">
    <property type="entry name" value="PH_domain"/>
</dbReference>
<dbReference type="Gene3D" id="1.10.1000.11">
    <property type="entry name" value="Arf Nucleotide-binding Site Opener,domain 2"/>
    <property type="match status" value="1"/>
</dbReference>
<dbReference type="InterPro" id="IPR011993">
    <property type="entry name" value="PH-like_dom_sf"/>
</dbReference>
<dbReference type="Pfam" id="PF01369">
    <property type="entry name" value="Sec7"/>
    <property type="match status" value="1"/>
</dbReference>
<reference evidence="4 5" key="1">
    <citation type="journal article" date="2012" name="Nature">
        <title>The bonobo genome compared with the chimpanzee and human genomes.</title>
        <authorList>
            <person name="Prufer K."/>
            <person name="Munch K."/>
            <person name="Hellmann I."/>
            <person name="Akagi K."/>
            <person name="Miller J.R."/>
            <person name="Walenz B."/>
            <person name="Koren S."/>
            <person name="Sutton G."/>
            <person name="Kodira C."/>
            <person name="Winer R."/>
            <person name="Knight J.R."/>
            <person name="Mullikin J.C."/>
            <person name="Meader S.J."/>
            <person name="Ponting C.P."/>
            <person name="Lunter G."/>
            <person name="Higashino S."/>
            <person name="Hobolth A."/>
            <person name="Dutheil J."/>
            <person name="Karakoc E."/>
            <person name="Alkan C."/>
            <person name="Sajjadian S."/>
            <person name="Catacchio C.R."/>
            <person name="Ventura M."/>
            <person name="Marques-Bonet T."/>
            <person name="Eichler E.E."/>
            <person name="Andre C."/>
            <person name="Atencia R."/>
            <person name="Mugisha L."/>
            <person name="Junhold J."/>
            <person name="Patterson N."/>
            <person name="Siebauer M."/>
            <person name="Good J.M."/>
            <person name="Fischer A."/>
            <person name="Ptak S.E."/>
            <person name="Lachmann M."/>
            <person name="Symer D.E."/>
            <person name="Mailund T."/>
            <person name="Schierup M.H."/>
            <person name="Andres A.M."/>
            <person name="Kelso J."/>
            <person name="Paabo S."/>
        </authorList>
    </citation>
    <scope>NUCLEOTIDE SEQUENCE [LARGE SCALE GENOMIC DNA]</scope>
</reference>
<organism evidence="4 5">
    <name type="scientific">Pan paniscus</name>
    <name type="common">Pygmy chimpanzee</name>
    <name type="synonym">Bonobo</name>
    <dbReference type="NCBI Taxonomy" id="9597"/>
    <lineage>
        <taxon>Eukaryota</taxon>
        <taxon>Metazoa</taxon>
        <taxon>Chordata</taxon>
        <taxon>Craniata</taxon>
        <taxon>Vertebrata</taxon>
        <taxon>Euteleostomi</taxon>
        <taxon>Mammalia</taxon>
        <taxon>Eutheria</taxon>
        <taxon>Euarchontoglires</taxon>
        <taxon>Primates</taxon>
        <taxon>Haplorrhini</taxon>
        <taxon>Catarrhini</taxon>
        <taxon>Hominidae</taxon>
        <taxon>Pan</taxon>
    </lineage>
</organism>
<name>A0A2R9BWW7_PANPA</name>
<evidence type="ECO:0000313" key="4">
    <source>
        <dbReference type="Ensembl" id="ENSPPAP00000032955.1"/>
    </source>
</evidence>
<dbReference type="Bgee" id="ENSPPAG00000039337">
    <property type="expression patterns" value="Expressed in liver and 5 other cell types or tissues"/>
</dbReference>
<dbReference type="SUPFAM" id="SSF50729">
    <property type="entry name" value="PH domain-like"/>
    <property type="match status" value="1"/>
</dbReference>
<feature type="domain" description="PH" evidence="2">
    <location>
        <begin position="290"/>
        <end position="369"/>
    </location>
</feature>
<dbReference type="Gene3D" id="2.30.29.30">
    <property type="entry name" value="Pleckstrin-homology domain (PH domain)/Phosphotyrosine-binding domain (PTB)"/>
    <property type="match status" value="1"/>
</dbReference>
<dbReference type="PANTHER" id="PTHR10663:SF323">
    <property type="entry name" value="CYTOHESIN-4"/>
    <property type="match status" value="1"/>
</dbReference>
<dbReference type="SUPFAM" id="SSF48425">
    <property type="entry name" value="Sec7 domain"/>
    <property type="match status" value="1"/>
</dbReference>
<dbReference type="PANTHER" id="PTHR10663">
    <property type="entry name" value="GUANYL-NUCLEOTIDE EXCHANGE FACTOR"/>
    <property type="match status" value="1"/>
</dbReference>
<dbReference type="GO" id="GO:0005886">
    <property type="term" value="C:plasma membrane"/>
    <property type="evidence" value="ECO:0007669"/>
    <property type="project" value="Ensembl"/>
</dbReference>
<dbReference type="GO" id="GO:0034451">
    <property type="term" value="C:centriolar satellite"/>
    <property type="evidence" value="ECO:0007669"/>
    <property type="project" value="Ensembl"/>
</dbReference>
<evidence type="ECO:0000256" key="1">
    <source>
        <dbReference type="SAM" id="Coils"/>
    </source>
</evidence>
<dbReference type="PROSITE" id="PS50003">
    <property type="entry name" value="PH_DOMAIN"/>
    <property type="match status" value="1"/>
</dbReference>
<protein>
    <submittedName>
        <fullName evidence="4">Cytohesin 4</fullName>
    </submittedName>
</protein>
<dbReference type="AlphaFoldDB" id="A0A2R9BWW7"/>
<dbReference type="Proteomes" id="UP000240080">
    <property type="component" value="Chromosome 22"/>
</dbReference>
<evidence type="ECO:0000313" key="5">
    <source>
        <dbReference type="Proteomes" id="UP000240080"/>
    </source>
</evidence>
<dbReference type="SMART" id="SM00222">
    <property type="entry name" value="Sec7"/>
    <property type="match status" value="1"/>
</dbReference>
<dbReference type="GO" id="GO:0005085">
    <property type="term" value="F:guanyl-nucleotide exchange factor activity"/>
    <property type="evidence" value="ECO:0007669"/>
    <property type="project" value="Ensembl"/>
</dbReference>
<dbReference type="SMART" id="SM00233">
    <property type="entry name" value="PH"/>
    <property type="match status" value="1"/>
</dbReference>
<dbReference type="CDD" id="cd00171">
    <property type="entry name" value="Sec7"/>
    <property type="match status" value="1"/>
</dbReference>
<proteinExistence type="predicted"/>
<reference evidence="4" key="2">
    <citation type="submission" date="2025-08" db="UniProtKB">
        <authorList>
            <consortium name="Ensembl"/>
        </authorList>
    </citation>
    <scope>IDENTIFICATION</scope>
</reference>
<accession>A0A2R9BWW7</accession>
<dbReference type="GeneTree" id="ENSGT00940000160865"/>
<sequence>MGKAGCLSVEPAELSSGETEELQRIKWHRKQLLEDIQKLKDEIADVFAQIDCFESAEESRMAQKEKELCIGRKKFNMDPAKGIQYFIEHKLLTPDIQDIARFLYKGEGLNKTAIGTYLGERDPINLQVLQAFVDCHEFANLNLVQALRQFLWSFRLPGEAQKIDRMMEAFATRYCLCNPGVFQSTDTCYVLSFSIIMLNTSLHNPNVRDRPPFERFVSMNRGINNGSDLPEDQLRNLFDSIKSEPFSIPEDDGNDLTHTFFNPDREGWLLKLGERPTDTRRPQLTRGSHDKEPRGIIPLENLSVQKVDDPKKPFCLELYNPSCRGQKIKACKTDGDGRVVEGKHESYRISATSAEERDQWIESIRASITRVPFYDLVSTRKKKIASKQ</sequence>